<keyword evidence="3" id="KW-0547">Nucleotide-binding</keyword>
<dbReference type="SUPFAM" id="SSF56801">
    <property type="entry name" value="Acetyl-CoA synthetase-like"/>
    <property type="match status" value="1"/>
</dbReference>
<keyword evidence="2" id="KW-0436">Ligase</keyword>
<dbReference type="PANTHER" id="PTHR43605">
    <property type="entry name" value="ACYL-COENZYME A SYNTHETASE"/>
    <property type="match status" value="1"/>
</dbReference>
<feature type="region of interest" description="Disordered" evidence="5">
    <location>
        <begin position="1"/>
        <end position="46"/>
    </location>
</feature>
<organism evidence="7 8">
    <name type="scientific">Corynebacterium xerosis</name>
    <dbReference type="NCBI Taxonomy" id="1725"/>
    <lineage>
        <taxon>Bacteria</taxon>
        <taxon>Bacillati</taxon>
        <taxon>Actinomycetota</taxon>
        <taxon>Actinomycetes</taxon>
        <taxon>Mycobacteriales</taxon>
        <taxon>Corynebacteriaceae</taxon>
        <taxon>Corynebacterium</taxon>
    </lineage>
</organism>
<dbReference type="Gene3D" id="3.40.50.12780">
    <property type="entry name" value="N-terminal domain of ligase-like"/>
    <property type="match status" value="1"/>
</dbReference>
<evidence type="ECO:0000259" key="6">
    <source>
        <dbReference type="Pfam" id="PF00501"/>
    </source>
</evidence>
<dbReference type="GO" id="GO:0006637">
    <property type="term" value="P:acyl-CoA metabolic process"/>
    <property type="evidence" value="ECO:0007669"/>
    <property type="project" value="TreeGrafter"/>
</dbReference>
<gene>
    <name evidence="7" type="ORF">FOB82_03870</name>
</gene>
<sequence>MNAPVSAAPGLDRTVHPGAPHQPHPKRVQTLHQDDGRLSTPGHTRDSEAFRAARDTLLATRTDYEGAREAFQWPDLQDFNWALNWFDVIAYENPEPALWIVEPDGSEAIYSFDLMRRRSNRVANHLRSLGIGRGDRIMLMLDNQVELWETLLAAMKLGAVVSPASIQLPAAETPERLDVLTGDVGRICVIR</sequence>
<keyword evidence="4" id="KW-0067">ATP-binding</keyword>
<protein>
    <submittedName>
        <fullName evidence="7">AMP-binding protein</fullName>
    </submittedName>
</protein>
<dbReference type="PANTHER" id="PTHR43605:SF10">
    <property type="entry name" value="ACYL-COA SYNTHETASE MEDIUM CHAIN FAMILY MEMBER 3"/>
    <property type="match status" value="1"/>
</dbReference>
<evidence type="ECO:0000256" key="1">
    <source>
        <dbReference type="ARBA" id="ARBA00006432"/>
    </source>
</evidence>
<name>A0A6B8TE27_9CORY</name>
<proteinExistence type="inferred from homology"/>
<feature type="compositionally biased region" description="Basic and acidic residues" evidence="5">
    <location>
        <begin position="32"/>
        <end position="46"/>
    </location>
</feature>
<dbReference type="GO" id="GO:0005524">
    <property type="term" value="F:ATP binding"/>
    <property type="evidence" value="ECO:0007669"/>
    <property type="project" value="UniProtKB-KW"/>
</dbReference>
<reference evidence="7 8" key="1">
    <citation type="submission" date="2019-11" db="EMBL/GenBank/DDBJ databases">
        <title>FDA dAtabase for Regulatory Grade micrObial Sequences (FDA-ARGOS): Supporting development and validation of Infectious Disease Dx tests.</title>
        <authorList>
            <person name="Kerrigan L."/>
            <person name="Long C."/>
            <person name="Tallon L."/>
            <person name="Sadzewicz L."/>
            <person name="Vavikolanu K."/>
            <person name="Mehta A."/>
            <person name="Aluvathingal J."/>
            <person name="Nadendla S."/>
            <person name="Yan Y."/>
            <person name="Sichtig H."/>
        </authorList>
    </citation>
    <scope>NUCLEOTIDE SEQUENCE [LARGE SCALE GENOMIC DNA]</scope>
    <source>
        <strain evidence="7 8">FDAARGOS_674</strain>
    </source>
</reference>
<feature type="domain" description="AMP-dependent synthetase/ligase" evidence="6">
    <location>
        <begin position="105"/>
        <end position="173"/>
    </location>
</feature>
<dbReference type="InterPro" id="IPR000873">
    <property type="entry name" value="AMP-dep_synth/lig_dom"/>
</dbReference>
<evidence type="ECO:0000256" key="5">
    <source>
        <dbReference type="SAM" id="MobiDB-lite"/>
    </source>
</evidence>
<dbReference type="Pfam" id="PF00501">
    <property type="entry name" value="AMP-binding"/>
    <property type="match status" value="1"/>
</dbReference>
<comment type="similarity">
    <text evidence="1">Belongs to the ATP-dependent AMP-binding enzyme family.</text>
</comment>
<dbReference type="GO" id="GO:0004321">
    <property type="term" value="F:fatty-acyl-CoA synthase activity"/>
    <property type="evidence" value="ECO:0007669"/>
    <property type="project" value="TreeGrafter"/>
</dbReference>
<dbReference type="GO" id="GO:0015645">
    <property type="term" value="F:fatty acid ligase activity"/>
    <property type="evidence" value="ECO:0007669"/>
    <property type="project" value="TreeGrafter"/>
</dbReference>
<dbReference type="RefSeq" id="WP_155868105.1">
    <property type="nucleotide sequence ID" value="NZ_CP046322.1"/>
</dbReference>
<evidence type="ECO:0000256" key="4">
    <source>
        <dbReference type="ARBA" id="ARBA00022840"/>
    </source>
</evidence>
<dbReference type="InterPro" id="IPR042099">
    <property type="entry name" value="ANL_N_sf"/>
</dbReference>
<dbReference type="Proteomes" id="UP000426857">
    <property type="component" value="Chromosome"/>
</dbReference>
<evidence type="ECO:0000256" key="2">
    <source>
        <dbReference type="ARBA" id="ARBA00022598"/>
    </source>
</evidence>
<evidence type="ECO:0000256" key="3">
    <source>
        <dbReference type="ARBA" id="ARBA00022741"/>
    </source>
</evidence>
<dbReference type="AlphaFoldDB" id="A0A6B8TE27"/>
<dbReference type="GO" id="GO:0006633">
    <property type="term" value="P:fatty acid biosynthetic process"/>
    <property type="evidence" value="ECO:0007669"/>
    <property type="project" value="TreeGrafter"/>
</dbReference>
<dbReference type="EMBL" id="CP046322">
    <property type="protein sequence ID" value="QGS34208.1"/>
    <property type="molecule type" value="Genomic_DNA"/>
</dbReference>
<evidence type="ECO:0000313" key="8">
    <source>
        <dbReference type="Proteomes" id="UP000426857"/>
    </source>
</evidence>
<dbReference type="InterPro" id="IPR051087">
    <property type="entry name" value="Mitochondrial_ACSM"/>
</dbReference>
<evidence type="ECO:0000313" key="7">
    <source>
        <dbReference type="EMBL" id="QGS34208.1"/>
    </source>
</evidence>
<accession>A0A6B8TE27</accession>
<dbReference type="KEGG" id="cxe:FOB82_03870"/>